<dbReference type="InParanoid" id="K1WAT3"/>
<dbReference type="SMART" id="SM00353">
    <property type="entry name" value="HLH"/>
    <property type="match status" value="1"/>
</dbReference>
<evidence type="ECO:0000313" key="4">
    <source>
        <dbReference type="Proteomes" id="UP000006753"/>
    </source>
</evidence>
<accession>K1WAT3</accession>
<dbReference type="Pfam" id="PF00010">
    <property type="entry name" value="HLH"/>
    <property type="match status" value="1"/>
</dbReference>
<feature type="compositionally biased region" description="Low complexity" evidence="1">
    <location>
        <begin position="363"/>
        <end position="381"/>
    </location>
</feature>
<dbReference type="InterPro" id="IPR011598">
    <property type="entry name" value="bHLH_dom"/>
</dbReference>
<dbReference type="KEGG" id="mbe:MBM_07620"/>
<dbReference type="Proteomes" id="UP000006753">
    <property type="component" value="Unassembled WGS sequence"/>
</dbReference>
<feature type="region of interest" description="Disordered" evidence="1">
    <location>
        <begin position="157"/>
        <end position="261"/>
    </location>
</feature>
<proteinExistence type="predicted"/>
<dbReference type="OrthoDB" id="2133190at2759"/>
<reference evidence="3 4" key="1">
    <citation type="journal article" date="2012" name="BMC Genomics">
        <title>Sequencing the genome of Marssonina brunnea reveals fungus-poplar co-evolution.</title>
        <authorList>
            <person name="Zhu S."/>
            <person name="Cao Y.-Z."/>
            <person name="Jiang C."/>
            <person name="Tan B.-Y."/>
            <person name="Wang Z."/>
            <person name="Feng S."/>
            <person name="Zhang L."/>
            <person name="Su X.-H."/>
            <person name="Brejova B."/>
            <person name="Vinar T."/>
            <person name="Xu M."/>
            <person name="Wang M.-X."/>
            <person name="Zhang S.-G."/>
            <person name="Huang M.-R."/>
            <person name="Wu R."/>
            <person name="Zhou Y."/>
        </authorList>
    </citation>
    <scope>NUCLEOTIDE SEQUENCE [LARGE SCALE GENOMIC DNA]</scope>
    <source>
        <strain evidence="3 4">MB_m1</strain>
    </source>
</reference>
<evidence type="ECO:0000256" key="1">
    <source>
        <dbReference type="SAM" id="MobiDB-lite"/>
    </source>
</evidence>
<feature type="compositionally biased region" description="Polar residues" evidence="1">
    <location>
        <begin position="33"/>
        <end position="49"/>
    </location>
</feature>
<keyword evidence="4" id="KW-1185">Reference proteome</keyword>
<dbReference type="GO" id="GO:0046983">
    <property type="term" value="F:protein dimerization activity"/>
    <property type="evidence" value="ECO:0007669"/>
    <property type="project" value="InterPro"/>
</dbReference>
<dbReference type="OMA" id="FEDWMRW"/>
<dbReference type="PANTHER" id="PTHR47336:SF2">
    <property type="entry name" value="TRANSCRIPTION FACTOR HMS1-RELATED"/>
    <property type="match status" value="1"/>
</dbReference>
<feature type="region of interest" description="Disordered" evidence="1">
    <location>
        <begin position="362"/>
        <end position="411"/>
    </location>
</feature>
<protein>
    <submittedName>
        <fullName evidence="3">Helix-loop-helix DNA-binding domain-containing protein</fullName>
    </submittedName>
</protein>
<dbReference type="Gene3D" id="4.10.280.10">
    <property type="entry name" value="Helix-loop-helix DNA-binding domain"/>
    <property type="match status" value="1"/>
</dbReference>
<feature type="region of interest" description="Disordered" evidence="1">
    <location>
        <begin position="115"/>
        <end position="141"/>
    </location>
</feature>
<dbReference type="EMBL" id="JH921446">
    <property type="protein sequence ID" value="EKD14390.1"/>
    <property type="molecule type" value="Genomic_DNA"/>
</dbReference>
<evidence type="ECO:0000313" key="3">
    <source>
        <dbReference type="EMBL" id="EKD14390.1"/>
    </source>
</evidence>
<dbReference type="HOGENOM" id="CLU_709905_0_0_1"/>
<sequence length="411" mass="45487">MAARTAMKQMQASSVDYFSTEKRSLSWIGSYGKESSSYNDSEQTSDSCNSTLPSPTSPVPPAFAPAGYTPPKNPDVKSEQASNFGTFEDWMRWDDSSDVALSPTLYFPDFKTEPVSPTMSGLEFPESGHGNATEEGSAVADDSAIFIKDSMVEEQLLFPTPNARNDTPAREGPYLTPPSWKDPAAGSTRPSQEEDGRLPPHGESKVCSIAMMSPKARCSASPPSSPSSPSHAGSRKRNSSVEKDEDGESPEPAADGCHPPMKKMAHNMIEKRYRTNLNEKIAALRDSVPSLRVMSKKDSRREDLQEDLQGLTPAHKLNKATVLSKATEYITHLERRNKHLAKDNASLKSRLDAFEIMVVSRSQPQQQNHLANQQQQQQQQRLQRHPIAGRHQMGMTRRQYPIDGFDTSMCK</sequence>
<dbReference type="PROSITE" id="PS50888">
    <property type="entry name" value="BHLH"/>
    <property type="match status" value="1"/>
</dbReference>
<dbReference type="SUPFAM" id="SSF47459">
    <property type="entry name" value="HLH, helix-loop-helix DNA-binding domain"/>
    <property type="match status" value="1"/>
</dbReference>
<feature type="region of interest" description="Disordered" evidence="1">
    <location>
        <begin position="32"/>
        <end position="81"/>
    </location>
</feature>
<dbReference type="InterPro" id="IPR052099">
    <property type="entry name" value="Regulatory_TF_Diverse"/>
</dbReference>
<evidence type="ECO:0000259" key="2">
    <source>
        <dbReference type="PROSITE" id="PS50888"/>
    </source>
</evidence>
<dbReference type="InterPro" id="IPR036638">
    <property type="entry name" value="HLH_DNA-bd_sf"/>
</dbReference>
<dbReference type="PANTHER" id="PTHR47336">
    <property type="entry name" value="TRANSCRIPTION FACTOR HMS1-RELATED"/>
    <property type="match status" value="1"/>
</dbReference>
<feature type="domain" description="BHLH" evidence="2">
    <location>
        <begin position="261"/>
        <end position="333"/>
    </location>
</feature>
<dbReference type="AlphaFoldDB" id="K1WAT3"/>
<dbReference type="CDD" id="cd11399">
    <property type="entry name" value="bHLHzip_scHMS1_like"/>
    <property type="match status" value="1"/>
</dbReference>
<feature type="compositionally biased region" description="Low complexity" evidence="1">
    <location>
        <begin position="213"/>
        <end position="232"/>
    </location>
</feature>
<name>K1WAT3_MARBU</name>
<organism evidence="3 4">
    <name type="scientific">Marssonina brunnea f. sp. multigermtubi (strain MB_m1)</name>
    <name type="common">Marssonina leaf spot fungus</name>
    <dbReference type="NCBI Taxonomy" id="1072389"/>
    <lineage>
        <taxon>Eukaryota</taxon>
        <taxon>Fungi</taxon>
        <taxon>Dikarya</taxon>
        <taxon>Ascomycota</taxon>
        <taxon>Pezizomycotina</taxon>
        <taxon>Leotiomycetes</taxon>
        <taxon>Helotiales</taxon>
        <taxon>Drepanopezizaceae</taxon>
        <taxon>Drepanopeziza</taxon>
    </lineage>
</organism>
<gene>
    <name evidence="3" type="ORF">MBM_07620</name>
</gene>
<dbReference type="STRING" id="1072389.K1WAT3"/>
<feature type="compositionally biased region" description="Basic and acidic residues" evidence="1">
    <location>
        <begin position="191"/>
        <end position="204"/>
    </location>
</feature>
<keyword evidence="3" id="KW-0238">DNA-binding</keyword>
<dbReference type="GO" id="GO:0003677">
    <property type="term" value="F:DNA binding"/>
    <property type="evidence" value="ECO:0007669"/>
    <property type="project" value="UniProtKB-KW"/>
</dbReference>
<dbReference type="eggNOG" id="KOG2588">
    <property type="taxonomic scope" value="Eukaryota"/>
</dbReference>